<feature type="active site" description="Acyl-thioester intermediate" evidence="2">
    <location>
        <position position="203"/>
    </location>
</feature>
<proteinExistence type="predicted"/>
<dbReference type="EMBL" id="AZFX01000023">
    <property type="protein sequence ID" value="KRM11784.1"/>
    <property type="molecule type" value="Genomic_DNA"/>
</dbReference>
<gene>
    <name evidence="4" type="ORF">FC15_GL000818</name>
</gene>
<comment type="caution">
    <text evidence="4">The sequence shown here is derived from an EMBL/GenBank/DDBJ whole genome shotgun (WGS) entry which is preliminary data.</text>
</comment>
<keyword evidence="3" id="KW-1133">Transmembrane helix</keyword>
<organism evidence="4 5">
    <name type="scientific">Lapidilactobacillus concavus DSM 17758</name>
    <dbReference type="NCBI Taxonomy" id="1423735"/>
    <lineage>
        <taxon>Bacteria</taxon>
        <taxon>Bacillati</taxon>
        <taxon>Bacillota</taxon>
        <taxon>Bacilli</taxon>
        <taxon>Lactobacillales</taxon>
        <taxon>Lactobacillaceae</taxon>
        <taxon>Lapidilactobacillus</taxon>
    </lineage>
</organism>
<evidence type="ECO:0000256" key="1">
    <source>
        <dbReference type="ARBA" id="ARBA00022801"/>
    </source>
</evidence>
<keyword evidence="1" id="KW-0378">Hydrolase</keyword>
<dbReference type="NCBIfam" id="TIGR01076">
    <property type="entry name" value="sortase_fam"/>
    <property type="match status" value="1"/>
</dbReference>
<dbReference type="Pfam" id="PF04203">
    <property type="entry name" value="Sortase"/>
    <property type="match status" value="1"/>
</dbReference>
<reference evidence="4 5" key="1">
    <citation type="journal article" date="2015" name="Genome Announc.">
        <title>Expanding the biotechnology potential of lactobacilli through comparative genomics of 213 strains and associated genera.</title>
        <authorList>
            <person name="Sun Z."/>
            <person name="Harris H.M."/>
            <person name="McCann A."/>
            <person name="Guo C."/>
            <person name="Argimon S."/>
            <person name="Zhang W."/>
            <person name="Yang X."/>
            <person name="Jeffery I.B."/>
            <person name="Cooney J.C."/>
            <person name="Kagawa T.F."/>
            <person name="Liu W."/>
            <person name="Song Y."/>
            <person name="Salvetti E."/>
            <person name="Wrobel A."/>
            <person name="Rasinkangas P."/>
            <person name="Parkhill J."/>
            <person name="Rea M.C."/>
            <person name="O'Sullivan O."/>
            <person name="Ritari J."/>
            <person name="Douillard F.P."/>
            <person name="Paul Ross R."/>
            <person name="Yang R."/>
            <person name="Briner A.E."/>
            <person name="Felis G.E."/>
            <person name="de Vos W.M."/>
            <person name="Barrangou R."/>
            <person name="Klaenhammer T.R."/>
            <person name="Caufield P.W."/>
            <person name="Cui Y."/>
            <person name="Zhang H."/>
            <person name="O'Toole P.W."/>
        </authorList>
    </citation>
    <scope>NUCLEOTIDE SEQUENCE [LARGE SCALE GENOMIC DNA]</scope>
    <source>
        <strain evidence="4 5">DSM 17758</strain>
    </source>
</reference>
<dbReference type="InterPro" id="IPR023365">
    <property type="entry name" value="Sortase_dom-sf"/>
</dbReference>
<evidence type="ECO:0000313" key="4">
    <source>
        <dbReference type="EMBL" id="KRM11784.1"/>
    </source>
</evidence>
<evidence type="ECO:0000256" key="2">
    <source>
        <dbReference type="PIRSR" id="PIRSR605754-1"/>
    </source>
</evidence>
<keyword evidence="5" id="KW-1185">Reference proteome</keyword>
<dbReference type="PATRIC" id="fig|1423735.3.peg.851"/>
<accession>A0A0R1W1N9</accession>
<evidence type="ECO:0000256" key="3">
    <source>
        <dbReference type="SAM" id="Phobius"/>
    </source>
</evidence>
<dbReference type="Proteomes" id="UP000051315">
    <property type="component" value="Unassembled WGS sequence"/>
</dbReference>
<dbReference type="InterPro" id="IPR042002">
    <property type="entry name" value="Sortase_C"/>
</dbReference>
<dbReference type="GO" id="GO:0016787">
    <property type="term" value="F:hydrolase activity"/>
    <property type="evidence" value="ECO:0007669"/>
    <property type="project" value="UniProtKB-KW"/>
</dbReference>
<evidence type="ECO:0000313" key="5">
    <source>
        <dbReference type="Proteomes" id="UP000051315"/>
    </source>
</evidence>
<feature type="active site" description="Proton donor/acceptor" evidence="2">
    <location>
        <position position="141"/>
    </location>
</feature>
<sequence>MLLIFVTGVSVALFPFMSSAVRHYQDQRVVARYQQKANKQNKKTAEKILTEQKAKNAELAKEKNNPGLDSYNANLETSKVKRPQSYYDKHMLGSLTIPKIKVDLPVFDETNDILLNRGATLLQGTSYPTGGKNTHAVISAHRGLPHADMFDELPKLKVGDQFFLKIGKQKLAYQIESTKIIEPTDTSDLIIQPSRDLVTLMACTPYMINSHRLIYTGKRIPYPKKADNEIKETIKRNQWLVVAWILGTLILLIIGILVYRFRKKK</sequence>
<dbReference type="NCBIfam" id="NF033745">
    <property type="entry name" value="class_C_sortase"/>
    <property type="match status" value="1"/>
</dbReference>
<keyword evidence="3" id="KW-0812">Transmembrane</keyword>
<feature type="transmembrane region" description="Helical" evidence="3">
    <location>
        <begin position="239"/>
        <end position="259"/>
    </location>
</feature>
<protein>
    <submittedName>
        <fullName evidence="4">Sortase (Surface protein transpeptidase)</fullName>
    </submittedName>
</protein>
<dbReference type="Gene3D" id="2.40.260.10">
    <property type="entry name" value="Sortase"/>
    <property type="match status" value="1"/>
</dbReference>
<name>A0A0R1W1N9_9LACO</name>
<dbReference type="CDD" id="cd05827">
    <property type="entry name" value="Sortase_C"/>
    <property type="match status" value="1"/>
</dbReference>
<dbReference type="STRING" id="1423735.FC15_GL000818"/>
<keyword evidence="3" id="KW-0472">Membrane</keyword>
<dbReference type="SUPFAM" id="SSF63817">
    <property type="entry name" value="Sortase"/>
    <property type="match status" value="1"/>
</dbReference>
<dbReference type="AlphaFoldDB" id="A0A0R1W1N9"/>
<dbReference type="InterPro" id="IPR005754">
    <property type="entry name" value="Sortase"/>
</dbReference>